<keyword evidence="4" id="KW-1185">Reference proteome</keyword>
<feature type="region of interest" description="Disordered" evidence="1">
    <location>
        <begin position="239"/>
        <end position="355"/>
    </location>
</feature>
<dbReference type="Proteomes" id="UP001178508">
    <property type="component" value="Chromosome 6"/>
</dbReference>
<feature type="chain" id="PRO_5043852647" evidence="2">
    <location>
        <begin position="17"/>
        <end position="355"/>
    </location>
</feature>
<name>A0AAV1FAZ7_XYRNO</name>
<keyword evidence="2" id="KW-0732">Signal</keyword>
<sequence length="355" mass="39803">MLVLLFLSVWVPFGFSYEELYYGDTFRTWVSSGIQTIELTNNRNPTAKVVWNRDDPSAGGEDGRLWMDGSYFVIDRITQRDSGRYSLRDKDHILQRYKILEVIPRQQSETRNPGDYFSIDFDVEPDSCNVYYTSNFLEADDTNIVRRGRIVTYYAGGCSGFEAQYSCRLVHYDLPKACSGVYVVRDKEDNQVMELSLAMEDPYEPAVDATHIGIGVGVSLGVLCCCTCMRRCCCKKSSKKGEAESPDAEPANSHPTYDREPVGPRRDQASQPSETLYPTLPSYNQSTPLIHNPPPADVPPAYSEASLPTERVDAPTFPVPSDDPGPRFELSIPSALPLSSDSDFSHVYTSDKLNF</sequence>
<dbReference type="AlphaFoldDB" id="A0AAV1FAZ7"/>
<dbReference type="EMBL" id="OY660869">
    <property type="protein sequence ID" value="CAJ1058537.1"/>
    <property type="molecule type" value="Genomic_DNA"/>
</dbReference>
<feature type="compositionally biased region" description="Polar residues" evidence="1">
    <location>
        <begin position="337"/>
        <end position="355"/>
    </location>
</feature>
<protein>
    <submittedName>
        <fullName evidence="3">Uncharacterized protein LOC121516255 isoform X1</fullName>
    </submittedName>
</protein>
<evidence type="ECO:0000256" key="1">
    <source>
        <dbReference type="SAM" id="MobiDB-lite"/>
    </source>
</evidence>
<evidence type="ECO:0000256" key="2">
    <source>
        <dbReference type="SAM" id="SignalP"/>
    </source>
</evidence>
<organism evidence="3 4">
    <name type="scientific">Xyrichtys novacula</name>
    <name type="common">Pearly razorfish</name>
    <name type="synonym">Hemipteronotus novacula</name>
    <dbReference type="NCBI Taxonomy" id="13765"/>
    <lineage>
        <taxon>Eukaryota</taxon>
        <taxon>Metazoa</taxon>
        <taxon>Chordata</taxon>
        <taxon>Craniata</taxon>
        <taxon>Vertebrata</taxon>
        <taxon>Euteleostomi</taxon>
        <taxon>Actinopterygii</taxon>
        <taxon>Neopterygii</taxon>
        <taxon>Teleostei</taxon>
        <taxon>Neoteleostei</taxon>
        <taxon>Acanthomorphata</taxon>
        <taxon>Eupercaria</taxon>
        <taxon>Labriformes</taxon>
        <taxon>Labridae</taxon>
        <taxon>Xyrichtys</taxon>
    </lineage>
</organism>
<accession>A0AAV1FAZ7</accession>
<feature type="compositionally biased region" description="Polar residues" evidence="1">
    <location>
        <begin position="269"/>
        <end position="289"/>
    </location>
</feature>
<proteinExistence type="predicted"/>
<evidence type="ECO:0000313" key="4">
    <source>
        <dbReference type="Proteomes" id="UP001178508"/>
    </source>
</evidence>
<evidence type="ECO:0000313" key="3">
    <source>
        <dbReference type="EMBL" id="CAJ1058537.1"/>
    </source>
</evidence>
<feature type="compositionally biased region" description="Basic and acidic residues" evidence="1">
    <location>
        <begin position="256"/>
        <end position="268"/>
    </location>
</feature>
<feature type="signal peptide" evidence="2">
    <location>
        <begin position="1"/>
        <end position="16"/>
    </location>
</feature>
<gene>
    <name evidence="3" type="ORF">XNOV1_A018846</name>
</gene>
<reference evidence="3" key="1">
    <citation type="submission" date="2023-08" db="EMBL/GenBank/DDBJ databases">
        <authorList>
            <person name="Alioto T."/>
            <person name="Alioto T."/>
            <person name="Gomez Garrido J."/>
        </authorList>
    </citation>
    <scope>NUCLEOTIDE SEQUENCE</scope>
</reference>